<accession>A0ABR7T7H1</accession>
<dbReference type="InterPro" id="IPR036097">
    <property type="entry name" value="HisK_dim/P_sf"/>
</dbReference>
<evidence type="ECO:0000256" key="7">
    <source>
        <dbReference type="ARBA" id="ARBA00023012"/>
    </source>
</evidence>
<evidence type="ECO:0000256" key="8">
    <source>
        <dbReference type="SAM" id="Phobius"/>
    </source>
</evidence>
<feature type="domain" description="HAMP" evidence="10">
    <location>
        <begin position="191"/>
        <end position="243"/>
    </location>
</feature>
<evidence type="ECO:0000313" key="11">
    <source>
        <dbReference type="EMBL" id="MBC9785963.1"/>
    </source>
</evidence>
<reference evidence="11 12" key="1">
    <citation type="submission" date="2020-07" db="EMBL/GenBank/DDBJ databases">
        <title>Draft whole-genome sequence of Heliobacterium chlorum DSM 3682, type strain.</title>
        <authorList>
            <person name="Kyndt J.A."/>
            <person name="Meyer T.E."/>
            <person name="Imhoff J.F."/>
        </authorList>
    </citation>
    <scope>NUCLEOTIDE SEQUENCE [LARGE SCALE GENOMIC DNA]</scope>
    <source>
        <strain evidence="11 12">DSM 3682</strain>
    </source>
</reference>
<dbReference type="SMART" id="SM00387">
    <property type="entry name" value="HATPase_c"/>
    <property type="match status" value="1"/>
</dbReference>
<feature type="domain" description="Histidine kinase" evidence="9">
    <location>
        <begin position="251"/>
        <end position="472"/>
    </location>
</feature>
<dbReference type="Gene3D" id="1.10.287.130">
    <property type="match status" value="1"/>
</dbReference>
<dbReference type="PANTHER" id="PTHR43711:SF1">
    <property type="entry name" value="HISTIDINE KINASE 1"/>
    <property type="match status" value="1"/>
</dbReference>
<dbReference type="SMART" id="SM00304">
    <property type="entry name" value="HAMP"/>
    <property type="match status" value="1"/>
</dbReference>
<dbReference type="CDD" id="cd00075">
    <property type="entry name" value="HATPase"/>
    <property type="match status" value="1"/>
</dbReference>
<dbReference type="Pfam" id="PF00512">
    <property type="entry name" value="HisKA"/>
    <property type="match status" value="1"/>
</dbReference>
<evidence type="ECO:0000259" key="9">
    <source>
        <dbReference type="PROSITE" id="PS50109"/>
    </source>
</evidence>
<dbReference type="SUPFAM" id="SSF47384">
    <property type="entry name" value="Homodimeric domain of signal transducing histidine kinase"/>
    <property type="match status" value="1"/>
</dbReference>
<evidence type="ECO:0000256" key="1">
    <source>
        <dbReference type="ARBA" id="ARBA00000085"/>
    </source>
</evidence>
<keyword evidence="7" id="KW-0902">Two-component regulatory system</keyword>
<organism evidence="11 12">
    <name type="scientific">Heliobacterium chlorum</name>
    <dbReference type="NCBI Taxonomy" id="2698"/>
    <lineage>
        <taxon>Bacteria</taxon>
        <taxon>Bacillati</taxon>
        <taxon>Bacillota</taxon>
        <taxon>Clostridia</taxon>
        <taxon>Eubacteriales</taxon>
        <taxon>Heliobacteriaceae</taxon>
        <taxon>Heliobacterium</taxon>
    </lineage>
</organism>
<comment type="catalytic activity">
    <reaction evidence="1">
        <text>ATP + protein L-histidine = ADP + protein N-phospho-L-histidine.</text>
        <dbReference type="EC" id="2.7.13.3"/>
    </reaction>
</comment>
<dbReference type="InterPro" id="IPR003660">
    <property type="entry name" value="HAMP_dom"/>
</dbReference>
<keyword evidence="8" id="KW-0472">Membrane</keyword>
<dbReference type="Pfam" id="PF00672">
    <property type="entry name" value="HAMP"/>
    <property type="match status" value="1"/>
</dbReference>
<dbReference type="CDD" id="cd00082">
    <property type="entry name" value="HisKA"/>
    <property type="match status" value="1"/>
</dbReference>
<dbReference type="Pfam" id="PF02518">
    <property type="entry name" value="HATPase_c"/>
    <property type="match status" value="1"/>
</dbReference>
<comment type="subcellular location">
    <subcellularLocation>
        <location evidence="2">Membrane</location>
    </subcellularLocation>
</comment>
<dbReference type="InterPro" id="IPR005467">
    <property type="entry name" value="His_kinase_dom"/>
</dbReference>
<dbReference type="PRINTS" id="PR00344">
    <property type="entry name" value="BCTRLSENSOR"/>
</dbReference>
<comment type="caution">
    <text evidence="11">The sequence shown here is derived from an EMBL/GenBank/DDBJ whole genome shotgun (WGS) entry which is preliminary data.</text>
</comment>
<dbReference type="InterPro" id="IPR003661">
    <property type="entry name" value="HisK_dim/P_dom"/>
</dbReference>
<evidence type="ECO:0000256" key="5">
    <source>
        <dbReference type="ARBA" id="ARBA00022679"/>
    </source>
</evidence>
<dbReference type="SUPFAM" id="SSF55874">
    <property type="entry name" value="ATPase domain of HSP90 chaperone/DNA topoisomerase II/histidine kinase"/>
    <property type="match status" value="1"/>
</dbReference>
<protein>
    <recommendedName>
        <fullName evidence="3">histidine kinase</fullName>
        <ecNumber evidence="3">2.7.13.3</ecNumber>
    </recommendedName>
</protein>
<dbReference type="Gene3D" id="6.10.340.10">
    <property type="match status" value="1"/>
</dbReference>
<keyword evidence="8" id="KW-1133">Transmembrane helix</keyword>
<evidence type="ECO:0000256" key="2">
    <source>
        <dbReference type="ARBA" id="ARBA00004370"/>
    </source>
</evidence>
<gene>
    <name evidence="11" type="ORF">H1S01_15870</name>
</gene>
<dbReference type="Proteomes" id="UP000617402">
    <property type="component" value="Unassembled WGS sequence"/>
</dbReference>
<evidence type="ECO:0000256" key="6">
    <source>
        <dbReference type="ARBA" id="ARBA00022777"/>
    </source>
</evidence>
<keyword evidence="4" id="KW-0597">Phosphoprotein</keyword>
<dbReference type="EMBL" id="JACVHF010000022">
    <property type="protein sequence ID" value="MBC9785963.1"/>
    <property type="molecule type" value="Genomic_DNA"/>
</dbReference>
<keyword evidence="6" id="KW-0418">Kinase</keyword>
<dbReference type="InterPro" id="IPR004358">
    <property type="entry name" value="Sig_transdc_His_kin-like_C"/>
</dbReference>
<dbReference type="PANTHER" id="PTHR43711">
    <property type="entry name" value="TWO-COMPONENT HISTIDINE KINASE"/>
    <property type="match status" value="1"/>
</dbReference>
<keyword evidence="8" id="KW-0812">Transmembrane</keyword>
<name>A0ABR7T7H1_HELCL</name>
<dbReference type="PROSITE" id="PS50885">
    <property type="entry name" value="HAMP"/>
    <property type="match status" value="1"/>
</dbReference>
<keyword evidence="12" id="KW-1185">Reference proteome</keyword>
<dbReference type="SUPFAM" id="SSF158472">
    <property type="entry name" value="HAMP domain-like"/>
    <property type="match status" value="1"/>
</dbReference>
<dbReference type="InterPro" id="IPR036890">
    <property type="entry name" value="HATPase_C_sf"/>
</dbReference>
<dbReference type="EC" id="2.7.13.3" evidence="3"/>
<dbReference type="CDD" id="cd06225">
    <property type="entry name" value="HAMP"/>
    <property type="match status" value="1"/>
</dbReference>
<sequence>MILRRILMSFFLFILLTSLLNIVISHYSTEQVLEHFNSTFKNSLSESVTKNLQDYYRKEGSFGGVAEPMILPRELQLVFTEPHAHGPLWSPIDSNHNHSFTLAGDGWWDVVLVDDQGHTLIGEELKNNRKDEGYPINVDGKQMGTFWLIPKANSLLEITHSFLLLPVTRNNLLAAFLSSVIAFIFAYLVSRFFSSKIETLAQAAHNIALGNLEYRVPVRSEEVLGKLAADFNTMADRLQKDRQLRRQLQADVVHELRTPLAVSQGILDSLESGFIPWDSNSLSSLQEEIGRMNRLVTDLHDLSKAETRQLSIQKELIYAGDLLERIEESFQKTAKLSNLDFLVDLPLTERSALLYLDPDRTVQIFLNLLHNAVRYTPTGGTIRIIVRFQREMNKDGIELAVSDTGTGIAPEHMPHIFDRFYRGDQSRSRQTGGSGLGLAIAKEFVELQGGKITVTSTIGKGTTFYVWLPVELEAGLEI</sequence>
<dbReference type="PROSITE" id="PS50109">
    <property type="entry name" value="HIS_KIN"/>
    <property type="match status" value="1"/>
</dbReference>
<feature type="transmembrane region" description="Helical" evidence="8">
    <location>
        <begin position="172"/>
        <end position="189"/>
    </location>
</feature>
<dbReference type="Gene3D" id="3.30.565.10">
    <property type="entry name" value="Histidine kinase-like ATPase, C-terminal domain"/>
    <property type="match status" value="1"/>
</dbReference>
<dbReference type="InterPro" id="IPR003594">
    <property type="entry name" value="HATPase_dom"/>
</dbReference>
<keyword evidence="5" id="KW-0808">Transferase</keyword>
<dbReference type="SMART" id="SM00388">
    <property type="entry name" value="HisKA"/>
    <property type="match status" value="1"/>
</dbReference>
<proteinExistence type="predicted"/>
<evidence type="ECO:0000256" key="3">
    <source>
        <dbReference type="ARBA" id="ARBA00012438"/>
    </source>
</evidence>
<evidence type="ECO:0000259" key="10">
    <source>
        <dbReference type="PROSITE" id="PS50885"/>
    </source>
</evidence>
<dbReference type="InterPro" id="IPR050736">
    <property type="entry name" value="Sensor_HK_Regulatory"/>
</dbReference>
<evidence type="ECO:0000256" key="4">
    <source>
        <dbReference type="ARBA" id="ARBA00022553"/>
    </source>
</evidence>
<evidence type="ECO:0000313" key="12">
    <source>
        <dbReference type="Proteomes" id="UP000617402"/>
    </source>
</evidence>